<sequence length="62" mass="7694">MNPSYIDITMHSEFPWSYIIRHKQKAKQGQKLVRKCEICYHSRNKHTQRGRRQHYINEIVYF</sequence>
<protein>
    <submittedName>
        <fullName evidence="1">Uncharacterized protein</fullName>
    </submittedName>
</protein>
<dbReference type="EMBL" id="GGEC01055238">
    <property type="protein sequence ID" value="MBX35722.1"/>
    <property type="molecule type" value="Transcribed_RNA"/>
</dbReference>
<organism evidence="1">
    <name type="scientific">Rhizophora mucronata</name>
    <name type="common">Asiatic mangrove</name>
    <dbReference type="NCBI Taxonomy" id="61149"/>
    <lineage>
        <taxon>Eukaryota</taxon>
        <taxon>Viridiplantae</taxon>
        <taxon>Streptophyta</taxon>
        <taxon>Embryophyta</taxon>
        <taxon>Tracheophyta</taxon>
        <taxon>Spermatophyta</taxon>
        <taxon>Magnoliopsida</taxon>
        <taxon>eudicotyledons</taxon>
        <taxon>Gunneridae</taxon>
        <taxon>Pentapetalae</taxon>
        <taxon>rosids</taxon>
        <taxon>fabids</taxon>
        <taxon>Malpighiales</taxon>
        <taxon>Rhizophoraceae</taxon>
        <taxon>Rhizophora</taxon>
    </lineage>
</organism>
<dbReference type="AlphaFoldDB" id="A0A2P2MZR2"/>
<reference evidence="1" key="1">
    <citation type="submission" date="2018-02" db="EMBL/GenBank/DDBJ databases">
        <title>Rhizophora mucronata_Transcriptome.</title>
        <authorList>
            <person name="Meera S.P."/>
            <person name="Sreeshan A."/>
            <person name="Augustine A."/>
        </authorList>
    </citation>
    <scope>NUCLEOTIDE SEQUENCE</scope>
    <source>
        <tissue evidence="1">Leaf</tissue>
    </source>
</reference>
<evidence type="ECO:0000313" key="1">
    <source>
        <dbReference type="EMBL" id="MBX35722.1"/>
    </source>
</evidence>
<name>A0A2P2MZR2_RHIMU</name>
<proteinExistence type="predicted"/>
<accession>A0A2P2MZR2</accession>